<accession>A0A0A9CS02</accession>
<dbReference type="AlphaFoldDB" id="A0A0A9CS02"/>
<evidence type="ECO:0000313" key="1">
    <source>
        <dbReference type="EMBL" id="JAD76145.1"/>
    </source>
</evidence>
<dbReference type="EMBL" id="GBRH01221750">
    <property type="protein sequence ID" value="JAD76145.1"/>
    <property type="molecule type" value="Transcribed_RNA"/>
</dbReference>
<reference evidence="1" key="1">
    <citation type="submission" date="2014-09" db="EMBL/GenBank/DDBJ databases">
        <authorList>
            <person name="Magalhaes I.L.F."/>
            <person name="Oliveira U."/>
            <person name="Santos F.R."/>
            <person name="Vidigal T.H.D.A."/>
            <person name="Brescovit A.D."/>
            <person name="Santos A.J."/>
        </authorList>
    </citation>
    <scope>NUCLEOTIDE SEQUENCE</scope>
    <source>
        <tissue evidence="1">Shoot tissue taken approximately 20 cm above the soil surface</tissue>
    </source>
</reference>
<proteinExistence type="predicted"/>
<reference evidence="1" key="2">
    <citation type="journal article" date="2015" name="Data Brief">
        <title>Shoot transcriptome of the giant reed, Arundo donax.</title>
        <authorList>
            <person name="Barrero R.A."/>
            <person name="Guerrero F.D."/>
            <person name="Moolhuijzen P."/>
            <person name="Goolsby J.A."/>
            <person name="Tidwell J."/>
            <person name="Bellgard S.E."/>
            <person name="Bellgard M.I."/>
        </authorList>
    </citation>
    <scope>NUCLEOTIDE SEQUENCE</scope>
    <source>
        <tissue evidence="1">Shoot tissue taken approximately 20 cm above the soil surface</tissue>
    </source>
</reference>
<sequence length="69" mass="7867">MEAIQRLHKCLQGCFPILWHVYFSGALHMLSDHVHILVGGSCTDGQRQCCTSSWGLFWALNLQLLLRLL</sequence>
<organism evidence="1">
    <name type="scientific">Arundo donax</name>
    <name type="common">Giant reed</name>
    <name type="synonym">Donax arundinaceus</name>
    <dbReference type="NCBI Taxonomy" id="35708"/>
    <lineage>
        <taxon>Eukaryota</taxon>
        <taxon>Viridiplantae</taxon>
        <taxon>Streptophyta</taxon>
        <taxon>Embryophyta</taxon>
        <taxon>Tracheophyta</taxon>
        <taxon>Spermatophyta</taxon>
        <taxon>Magnoliopsida</taxon>
        <taxon>Liliopsida</taxon>
        <taxon>Poales</taxon>
        <taxon>Poaceae</taxon>
        <taxon>PACMAD clade</taxon>
        <taxon>Arundinoideae</taxon>
        <taxon>Arundineae</taxon>
        <taxon>Arundo</taxon>
    </lineage>
</organism>
<protein>
    <submittedName>
        <fullName evidence="1">MRP1</fullName>
    </submittedName>
</protein>
<name>A0A0A9CS02_ARUDO</name>